<dbReference type="RefSeq" id="XP_024086039.1">
    <property type="nucleotide sequence ID" value="XM_024230271.1"/>
</dbReference>
<organism evidence="1 2">
    <name type="scientific">Cimex lectularius</name>
    <name type="common">Bed bug</name>
    <name type="synonym">Acanthia lectularia</name>
    <dbReference type="NCBI Taxonomy" id="79782"/>
    <lineage>
        <taxon>Eukaryota</taxon>
        <taxon>Metazoa</taxon>
        <taxon>Ecdysozoa</taxon>
        <taxon>Arthropoda</taxon>
        <taxon>Hexapoda</taxon>
        <taxon>Insecta</taxon>
        <taxon>Pterygota</taxon>
        <taxon>Neoptera</taxon>
        <taxon>Paraneoptera</taxon>
        <taxon>Hemiptera</taxon>
        <taxon>Heteroptera</taxon>
        <taxon>Panheteroptera</taxon>
        <taxon>Cimicomorpha</taxon>
        <taxon>Cimicidae</taxon>
        <taxon>Cimex</taxon>
    </lineage>
</organism>
<dbReference type="EnsemblMetazoa" id="XM_024230271.1">
    <property type="protein sequence ID" value="XP_024086039.1"/>
    <property type="gene ID" value="LOC106663514"/>
</dbReference>
<dbReference type="KEGG" id="clec:106663514"/>
<dbReference type="AlphaFoldDB" id="A0A8I6STG0"/>
<reference evidence="1" key="1">
    <citation type="submission" date="2022-01" db="UniProtKB">
        <authorList>
            <consortium name="EnsemblMetazoa"/>
        </authorList>
    </citation>
    <scope>IDENTIFICATION</scope>
</reference>
<evidence type="ECO:0000313" key="2">
    <source>
        <dbReference type="Proteomes" id="UP000494040"/>
    </source>
</evidence>
<dbReference type="GeneID" id="106663514"/>
<accession>A0A8I6STG0</accession>
<evidence type="ECO:0000313" key="1">
    <source>
        <dbReference type="EnsemblMetazoa" id="XP_024086039.1"/>
    </source>
</evidence>
<proteinExistence type="predicted"/>
<sequence>MTLYTFGPLAYAECLKMVTSISKSVKKIFIFYTAQEQNSRGNIYNNCKDALSTIQDYFDGVSFPCNCAFIKVWYDERDHIEFPNLTVDVENPSRLPVFKMWSSNRKIEGVECLNAVKLNTYLINEGFQCKPKQEPLERPRMIMQSFGCNNSSSSGDDIGSVFSWN</sequence>
<name>A0A8I6STG0_CIMLE</name>
<protein>
    <submittedName>
        <fullName evidence="1">Uncharacterized protein</fullName>
    </submittedName>
</protein>
<dbReference type="Proteomes" id="UP000494040">
    <property type="component" value="Unassembled WGS sequence"/>
</dbReference>
<keyword evidence="2" id="KW-1185">Reference proteome</keyword>
<dbReference type="OrthoDB" id="10447836at2759"/>